<keyword evidence="2" id="KW-0378">Hydrolase</keyword>
<reference evidence="7" key="1">
    <citation type="submission" date="2012-12" db="EMBL/GenBank/DDBJ databases">
        <title>Identification and characterization of a phenylalanine ammonia-lyase gene family in Isatis indigotica Fort.</title>
        <authorList>
            <person name="Liu Q."/>
            <person name="Chen J."/>
            <person name="Zhou X."/>
            <person name="Di P."/>
            <person name="Xiao Y."/>
            <person name="Xuan H."/>
            <person name="Zhang L."/>
            <person name="Chen W."/>
        </authorList>
    </citation>
    <scope>NUCLEOTIDE SEQUENCE</scope>
    <source>
        <tissue evidence="7">Salivary gland</tissue>
    </source>
</reference>
<evidence type="ECO:0000259" key="6">
    <source>
        <dbReference type="PROSITE" id="PS50215"/>
    </source>
</evidence>
<dbReference type="GO" id="GO:0004222">
    <property type="term" value="F:metalloendopeptidase activity"/>
    <property type="evidence" value="ECO:0007669"/>
    <property type="project" value="InterPro"/>
</dbReference>
<proteinExistence type="evidence at transcript level"/>
<evidence type="ECO:0000256" key="1">
    <source>
        <dbReference type="ARBA" id="ARBA00022670"/>
    </source>
</evidence>
<feature type="binding site" evidence="5">
    <location>
        <position position="216"/>
    </location>
    <ligand>
        <name>Zn(2+)</name>
        <dbReference type="ChEBI" id="CHEBI:29105"/>
        <note>catalytic</note>
    </ligand>
</feature>
<feature type="binding site" evidence="5">
    <location>
        <position position="226"/>
    </location>
    <ligand>
        <name>Zn(2+)</name>
        <dbReference type="ChEBI" id="CHEBI:29105"/>
        <note>catalytic</note>
    </ligand>
</feature>
<dbReference type="PANTHER" id="PTHR11905">
    <property type="entry name" value="ADAM A DISINTEGRIN AND METALLOPROTEASE DOMAIN"/>
    <property type="match status" value="1"/>
</dbReference>
<dbReference type="GO" id="GO:0006509">
    <property type="term" value="P:membrane protein ectodomain proteolysis"/>
    <property type="evidence" value="ECO:0007669"/>
    <property type="project" value="TreeGrafter"/>
</dbReference>
<comment type="caution">
    <text evidence="5">Lacks conserved residue(s) required for the propagation of feature annotation.</text>
</comment>
<dbReference type="AlphaFoldDB" id="A0A0K8RKG2"/>
<keyword evidence="3 5" id="KW-0862">Zinc</keyword>
<dbReference type="InterPro" id="IPR001590">
    <property type="entry name" value="Peptidase_M12B"/>
</dbReference>
<dbReference type="Gene3D" id="3.40.390.10">
    <property type="entry name" value="Collagenase (Catalytic Domain)"/>
    <property type="match status" value="1"/>
</dbReference>
<dbReference type="GO" id="GO:0046872">
    <property type="term" value="F:metal ion binding"/>
    <property type="evidence" value="ECO:0007669"/>
    <property type="project" value="UniProtKB-KW"/>
</dbReference>
<evidence type="ECO:0000256" key="5">
    <source>
        <dbReference type="PROSITE-ProRule" id="PRU00276"/>
    </source>
</evidence>
<feature type="domain" description="Peptidase M12B" evidence="6">
    <location>
        <begin position="63"/>
        <end position="286"/>
    </location>
</feature>
<evidence type="ECO:0000256" key="2">
    <source>
        <dbReference type="ARBA" id="ARBA00022801"/>
    </source>
</evidence>
<dbReference type="Pfam" id="PF13582">
    <property type="entry name" value="Reprolysin_3"/>
    <property type="match status" value="1"/>
</dbReference>
<feature type="binding site" evidence="5">
    <location>
        <position position="220"/>
    </location>
    <ligand>
        <name>Zn(2+)</name>
        <dbReference type="ChEBI" id="CHEBI:29105"/>
        <note>catalytic</note>
    </ligand>
</feature>
<sequence length="332" mass="37750">MEGYLNFTHGIKPLRINDISGRIPHKIFPLPMLEEGIDLDFTVEEPLDESPQPRDDAELPDVWRPEMYIMFDSSINEYLRGIKRLQVLYIIRLMNIVNAIFKKNKKPRINLQLVGIYRFQTRQDEPFIVEEDGLIEGHESLEAFGEFTKNASFARRADFYFLLVGRRLGKRNTTTKKISANILGCAYSGRVCSEGLNVGMAVQIPLLYASFPTIAHEIGHLLGSTHDGNGPIRGITGHPGAKTCEKPQTYMMGAAKAAPFEFSNCSEEEMTFILRLRGEECWKTENDYDLFNVTKEVAGSKITPEKYCHRINPELYISATIDECVINCMNKK</sequence>
<evidence type="ECO:0000313" key="7">
    <source>
        <dbReference type="EMBL" id="JAA71383.1"/>
    </source>
</evidence>
<name>A0A0K8RKG2_IXORI</name>
<dbReference type="PROSITE" id="PS50215">
    <property type="entry name" value="ADAM_MEPRO"/>
    <property type="match status" value="1"/>
</dbReference>
<protein>
    <submittedName>
        <fullName evidence="7">Putative metalloprotease</fullName>
    </submittedName>
</protein>
<dbReference type="SUPFAM" id="SSF55486">
    <property type="entry name" value="Metalloproteases ('zincins'), catalytic domain"/>
    <property type="match status" value="1"/>
</dbReference>
<feature type="active site" evidence="5">
    <location>
        <position position="217"/>
    </location>
</feature>
<dbReference type="PANTHER" id="PTHR11905:SF159">
    <property type="entry name" value="ADAM METALLOPROTEASE"/>
    <property type="match status" value="1"/>
</dbReference>
<dbReference type="EMBL" id="GADI01002425">
    <property type="protein sequence ID" value="JAA71383.1"/>
    <property type="molecule type" value="mRNA"/>
</dbReference>
<organism evidence="7">
    <name type="scientific">Ixodes ricinus</name>
    <name type="common">Common tick</name>
    <name type="synonym">Acarus ricinus</name>
    <dbReference type="NCBI Taxonomy" id="34613"/>
    <lineage>
        <taxon>Eukaryota</taxon>
        <taxon>Metazoa</taxon>
        <taxon>Ecdysozoa</taxon>
        <taxon>Arthropoda</taxon>
        <taxon>Chelicerata</taxon>
        <taxon>Arachnida</taxon>
        <taxon>Acari</taxon>
        <taxon>Parasitiformes</taxon>
        <taxon>Ixodida</taxon>
        <taxon>Ixodoidea</taxon>
        <taxon>Ixodidae</taxon>
        <taxon>Ixodinae</taxon>
        <taxon>Ixodes</taxon>
    </lineage>
</organism>
<evidence type="ECO:0000256" key="4">
    <source>
        <dbReference type="ARBA" id="ARBA00023049"/>
    </source>
</evidence>
<keyword evidence="5" id="KW-0479">Metal-binding</keyword>
<accession>A0A0K8RKG2</accession>
<evidence type="ECO:0000256" key="3">
    <source>
        <dbReference type="ARBA" id="ARBA00022833"/>
    </source>
</evidence>
<keyword evidence="1 7" id="KW-0645">Protease</keyword>
<dbReference type="InterPro" id="IPR024079">
    <property type="entry name" value="MetalloPept_cat_dom_sf"/>
</dbReference>
<keyword evidence="4 7" id="KW-0482">Metalloprotease</keyword>